<dbReference type="OrthoDB" id="7030114at2"/>
<dbReference type="EMBL" id="FOMX01000023">
    <property type="protein sequence ID" value="SFE95187.1"/>
    <property type="molecule type" value="Genomic_DNA"/>
</dbReference>
<dbReference type="Pfam" id="PF12244">
    <property type="entry name" value="DUF3606"/>
    <property type="match status" value="1"/>
</dbReference>
<name>A0A1I2ERE9_9BACT</name>
<gene>
    <name evidence="1" type="ORF">SAMN02745121_06221</name>
</gene>
<dbReference type="RefSeq" id="WP_096331670.1">
    <property type="nucleotide sequence ID" value="NZ_FOMX01000023.1"/>
</dbReference>
<sequence length="70" mass="8151">MTAAKKIRGPHDPKKIDLNHDWELDYWTRELGVTELELREAIRSVGTNDTERVRKHLMGARPEQIITRSA</sequence>
<organism evidence="1 2">
    <name type="scientific">Nannocystis exedens</name>
    <dbReference type="NCBI Taxonomy" id="54"/>
    <lineage>
        <taxon>Bacteria</taxon>
        <taxon>Pseudomonadati</taxon>
        <taxon>Myxococcota</taxon>
        <taxon>Polyangia</taxon>
        <taxon>Nannocystales</taxon>
        <taxon>Nannocystaceae</taxon>
        <taxon>Nannocystis</taxon>
    </lineage>
</organism>
<evidence type="ECO:0008006" key="3">
    <source>
        <dbReference type="Google" id="ProtNLM"/>
    </source>
</evidence>
<protein>
    <recommendedName>
        <fullName evidence="3">DUF3606 domain-containing protein</fullName>
    </recommendedName>
</protein>
<dbReference type="InterPro" id="IPR022037">
    <property type="entry name" value="DUF3606"/>
</dbReference>
<reference evidence="2" key="1">
    <citation type="submission" date="2016-10" db="EMBL/GenBank/DDBJ databases">
        <authorList>
            <person name="Varghese N."/>
            <person name="Submissions S."/>
        </authorList>
    </citation>
    <scope>NUCLEOTIDE SEQUENCE [LARGE SCALE GENOMIC DNA]</scope>
    <source>
        <strain evidence="2">ATCC 25963</strain>
    </source>
</reference>
<dbReference type="Proteomes" id="UP000199400">
    <property type="component" value="Unassembled WGS sequence"/>
</dbReference>
<evidence type="ECO:0000313" key="1">
    <source>
        <dbReference type="EMBL" id="SFE95187.1"/>
    </source>
</evidence>
<evidence type="ECO:0000313" key="2">
    <source>
        <dbReference type="Proteomes" id="UP000199400"/>
    </source>
</evidence>
<accession>A0A1I2ERE9</accession>
<keyword evidence="2" id="KW-1185">Reference proteome</keyword>
<proteinExistence type="predicted"/>
<dbReference type="AlphaFoldDB" id="A0A1I2ERE9"/>